<dbReference type="AlphaFoldDB" id="A0AAU9MAC6"/>
<gene>
    <name evidence="2" type="ORF">LVIROSA_LOCUS10446</name>
</gene>
<sequence>MEKNNVKIRLEKQSMEEKLKNLREKKTGQKGNEAFGSGKGNVKIVSEKIDDLNPPLTKEQQADQEKCDELLNELNDLNAKLNAEEAEKKNAKDILANKKDLFPPWSIEIFEEEALNSPKLYWLEPQTSFSIDNDVNYQMDFPITMKAFQFRCFENV</sequence>
<evidence type="ECO:0000313" key="3">
    <source>
        <dbReference type="Proteomes" id="UP001157418"/>
    </source>
</evidence>
<feature type="coiled-coil region" evidence="1">
    <location>
        <begin position="5"/>
        <end position="32"/>
    </location>
</feature>
<feature type="coiled-coil region" evidence="1">
    <location>
        <begin position="60"/>
        <end position="101"/>
    </location>
</feature>
<proteinExistence type="predicted"/>
<evidence type="ECO:0000256" key="1">
    <source>
        <dbReference type="SAM" id="Coils"/>
    </source>
</evidence>
<name>A0AAU9MAC6_9ASTR</name>
<dbReference type="EMBL" id="CAKMRJ010001112">
    <property type="protein sequence ID" value="CAH1423155.1"/>
    <property type="molecule type" value="Genomic_DNA"/>
</dbReference>
<keyword evidence="3" id="KW-1185">Reference proteome</keyword>
<protein>
    <submittedName>
        <fullName evidence="2">Uncharacterized protein</fullName>
    </submittedName>
</protein>
<comment type="caution">
    <text evidence="2">The sequence shown here is derived from an EMBL/GenBank/DDBJ whole genome shotgun (WGS) entry which is preliminary data.</text>
</comment>
<evidence type="ECO:0000313" key="2">
    <source>
        <dbReference type="EMBL" id="CAH1423155.1"/>
    </source>
</evidence>
<dbReference type="Proteomes" id="UP001157418">
    <property type="component" value="Unassembled WGS sequence"/>
</dbReference>
<reference evidence="2 3" key="1">
    <citation type="submission" date="2022-01" db="EMBL/GenBank/DDBJ databases">
        <authorList>
            <person name="Xiong W."/>
            <person name="Schranz E."/>
        </authorList>
    </citation>
    <scope>NUCLEOTIDE SEQUENCE [LARGE SCALE GENOMIC DNA]</scope>
</reference>
<keyword evidence="1" id="KW-0175">Coiled coil</keyword>
<accession>A0AAU9MAC6</accession>
<organism evidence="2 3">
    <name type="scientific">Lactuca virosa</name>
    <dbReference type="NCBI Taxonomy" id="75947"/>
    <lineage>
        <taxon>Eukaryota</taxon>
        <taxon>Viridiplantae</taxon>
        <taxon>Streptophyta</taxon>
        <taxon>Embryophyta</taxon>
        <taxon>Tracheophyta</taxon>
        <taxon>Spermatophyta</taxon>
        <taxon>Magnoliopsida</taxon>
        <taxon>eudicotyledons</taxon>
        <taxon>Gunneridae</taxon>
        <taxon>Pentapetalae</taxon>
        <taxon>asterids</taxon>
        <taxon>campanulids</taxon>
        <taxon>Asterales</taxon>
        <taxon>Asteraceae</taxon>
        <taxon>Cichorioideae</taxon>
        <taxon>Cichorieae</taxon>
        <taxon>Lactucinae</taxon>
        <taxon>Lactuca</taxon>
    </lineage>
</organism>